<evidence type="ECO:0000313" key="1">
    <source>
        <dbReference type="EMBL" id="CAG7785525.1"/>
    </source>
</evidence>
<evidence type="ECO:0000313" key="2">
    <source>
        <dbReference type="Proteomes" id="UP000708208"/>
    </source>
</evidence>
<sequence>KGNSDQFQNLQSKLSALA</sequence>
<name>A0A8J2KEX0_9HEXA</name>
<keyword evidence="2" id="KW-1185">Reference proteome</keyword>
<comment type="caution">
    <text evidence="1">The sequence shown here is derived from an EMBL/GenBank/DDBJ whole genome shotgun (WGS) entry which is preliminary data.</text>
</comment>
<organism evidence="1 2">
    <name type="scientific">Allacma fusca</name>
    <dbReference type="NCBI Taxonomy" id="39272"/>
    <lineage>
        <taxon>Eukaryota</taxon>
        <taxon>Metazoa</taxon>
        <taxon>Ecdysozoa</taxon>
        <taxon>Arthropoda</taxon>
        <taxon>Hexapoda</taxon>
        <taxon>Collembola</taxon>
        <taxon>Symphypleona</taxon>
        <taxon>Sminthuridae</taxon>
        <taxon>Allacma</taxon>
    </lineage>
</organism>
<accession>A0A8J2KEX0</accession>
<protein>
    <submittedName>
        <fullName evidence="1">Uncharacterized protein</fullName>
    </submittedName>
</protein>
<dbReference type="AlphaFoldDB" id="A0A8J2KEX0"/>
<dbReference type="EMBL" id="CAJVCH010298131">
    <property type="protein sequence ID" value="CAG7785525.1"/>
    <property type="molecule type" value="Genomic_DNA"/>
</dbReference>
<gene>
    <name evidence="1" type="ORF">AFUS01_LOCUS24143</name>
</gene>
<feature type="non-terminal residue" evidence="1">
    <location>
        <position position="1"/>
    </location>
</feature>
<reference evidence="1" key="1">
    <citation type="submission" date="2021-06" db="EMBL/GenBank/DDBJ databases">
        <authorList>
            <person name="Hodson N. C."/>
            <person name="Mongue J. A."/>
            <person name="Jaron S. K."/>
        </authorList>
    </citation>
    <scope>NUCLEOTIDE SEQUENCE</scope>
</reference>
<dbReference type="Proteomes" id="UP000708208">
    <property type="component" value="Unassembled WGS sequence"/>
</dbReference>
<proteinExistence type="predicted"/>